<dbReference type="PANTHER" id="PTHR34069">
    <property type="entry name" value="3-OXOACYL-[ACYL-CARRIER-PROTEIN] SYNTHASE 3"/>
    <property type="match status" value="1"/>
</dbReference>
<evidence type="ECO:0000259" key="3">
    <source>
        <dbReference type="Pfam" id="PF01796"/>
    </source>
</evidence>
<dbReference type="InterPro" id="IPR012340">
    <property type="entry name" value="NA-bd_OB-fold"/>
</dbReference>
<organism evidence="5">
    <name type="scientific">Caulobacter sp. (strain K31)</name>
    <dbReference type="NCBI Taxonomy" id="366602"/>
    <lineage>
        <taxon>Bacteria</taxon>
        <taxon>Pseudomonadati</taxon>
        <taxon>Pseudomonadota</taxon>
        <taxon>Alphaproteobacteria</taxon>
        <taxon>Caulobacterales</taxon>
        <taxon>Caulobacteraceae</taxon>
        <taxon>Caulobacter</taxon>
    </lineage>
</organism>
<dbReference type="CDD" id="cd00827">
    <property type="entry name" value="init_cond_enzymes"/>
    <property type="match status" value="1"/>
</dbReference>
<dbReference type="Gene3D" id="3.40.47.10">
    <property type="match status" value="2"/>
</dbReference>
<dbReference type="EMBL" id="CP000927">
    <property type="protein sequence ID" value="ABZ72044.1"/>
    <property type="molecule type" value="Genomic_DNA"/>
</dbReference>
<evidence type="ECO:0000256" key="2">
    <source>
        <dbReference type="ARBA" id="ARBA00023315"/>
    </source>
</evidence>
<dbReference type="InterPro" id="IPR013747">
    <property type="entry name" value="ACP_syn_III_C"/>
</dbReference>
<proteinExistence type="predicted"/>
<feature type="domain" description="ChsH2 C-terminal OB-fold" evidence="3">
    <location>
        <begin position="404"/>
        <end position="462"/>
    </location>
</feature>
<feature type="domain" description="Beta-ketoacyl-[acyl-carrier-protein] synthase III C-terminal" evidence="4">
    <location>
        <begin position="217"/>
        <end position="297"/>
    </location>
</feature>
<dbReference type="Pfam" id="PF01796">
    <property type="entry name" value="OB_ChsH2_C"/>
    <property type="match status" value="1"/>
</dbReference>
<dbReference type="OrthoDB" id="8771453at2"/>
<evidence type="ECO:0008006" key="6">
    <source>
        <dbReference type="Google" id="ProtNLM"/>
    </source>
</evidence>
<dbReference type="STRING" id="366602.Caul_2917"/>
<dbReference type="eggNOG" id="COG3425">
    <property type="taxonomic scope" value="Bacteria"/>
</dbReference>
<evidence type="ECO:0000256" key="1">
    <source>
        <dbReference type="ARBA" id="ARBA00022679"/>
    </source>
</evidence>
<evidence type="ECO:0000259" key="4">
    <source>
        <dbReference type="Pfam" id="PF08541"/>
    </source>
</evidence>
<dbReference type="SUPFAM" id="SSF50249">
    <property type="entry name" value="Nucleic acid-binding proteins"/>
    <property type="match status" value="1"/>
</dbReference>
<sequence>MVGIAAWGAYAPRLRLSRKAVTQANAWVAPNLRAKAKGERSMANWDEDALTMAVEAARDALGPGDDRSAIDALYFASTTAPFTDRQNAGIVAGALTLEKAIASADITGSQRCGLAALGQALVAVQGGAAKRALVATGEHRRARAASAQELDNGDGAAAFVVTAEAGAAEFLGRGSVTDDFVDHFRGADSDFDYQWEERWIRDEGIVKLVPPAIRQALEVSGLKASDVTHFCFPSTFSGMAASLAKTIGIAPEAVRDNLALTLGEAGCAHGPLMLAHALEQASPGDVILVAQFGQGAEALVFRVTEAAASTRPARGVTGALADRKDEDNYLKFLTFNGLVEWDKGMRAEKDNKTALTTLYRNQDMILGLVGGRCRETGVVQFPRTRISVAPNNPGVDTQEPYRFAERKASVLSYSADFLTFSMSPPNHYGMIVFEGGGRIMMDITDVEQGEVDSGLPVKMVFRIKDVDEKRGFVRYFWKAAPDRVAMAAKTALAAE</sequence>
<keyword evidence="1" id="KW-0808">Transferase</keyword>
<dbReference type="AlphaFoldDB" id="B0SZX1"/>
<dbReference type="GO" id="GO:0044550">
    <property type="term" value="P:secondary metabolite biosynthetic process"/>
    <property type="evidence" value="ECO:0007669"/>
    <property type="project" value="TreeGrafter"/>
</dbReference>
<evidence type="ECO:0000313" key="5">
    <source>
        <dbReference type="EMBL" id="ABZ72044.1"/>
    </source>
</evidence>
<dbReference type="KEGG" id="cak:Caul_2917"/>
<dbReference type="eggNOG" id="COG1545">
    <property type="taxonomic scope" value="Bacteria"/>
</dbReference>
<dbReference type="GO" id="GO:0016746">
    <property type="term" value="F:acyltransferase activity"/>
    <property type="evidence" value="ECO:0007669"/>
    <property type="project" value="UniProtKB-KW"/>
</dbReference>
<dbReference type="InterPro" id="IPR016039">
    <property type="entry name" value="Thiolase-like"/>
</dbReference>
<name>B0SZX1_CAUSK</name>
<dbReference type="SUPFAM" id="SSF53901">
    <property type="entry name" value="Thiolase-like"/>
    <property type="match status" value="2"/>
</dbReference>
<dbReference type="HOGENOM" id="CLU_039592_7_1_5"/>
<keyword evidence="2" id="KW-0012">Acyltransferase</keyword>
<dbReference type="Pfam" id="PF08541">
    <property type="entry name" value="ACP_syn_III_C"/>
    <property type="match status" value="1"/>
</dbReference>
<dbReference type="PANTHER" id="PTHR34069:SF2">
    <property type="entry name" value="BETA-KETOACYL-[ACYL-CARRIER-PROTEIN] SYNTHASE III"/>
    <property type="match status" value="1"/>
</dbReference>
<protein>
    <recommendedName>
        <fullName evidence="6">3-hydroxy-3-methylglutaryl CoA synthase</fullName>
    </recommendedName>
</protein>
<reference evidence="5" key="1">
    <citation type="submission" date="2008-01" db="EMBL/GenBank/DDBJ databases">
        <title>Complete sequence of chromosome of Caulobacter sp. K31.</title>
        <authorList>
            <consortium name="US DOE Joint Genome Institute"/>
            <person name="Copeland A."/>
            <person name="Lucas S."/>
            <person name="Lapidus A."/>
            <person name="Barry K."/>
            <person name="Glavina del Rio T."/>
            <person name="Dalin E."/>
            <person name="Tice H."/>
            <person name="Pitluck S."/>
            <person name="Bruce D."/>
            <person name="Goodwin L."/>
            <person name="Thompson L.S."/>
            <person name="Brettin T."/>
            <person name="Detter J.C."/>
            <person name="Han C."/>
            <person name="Schmutz J."/>
            <person name="Larimer F."/>
            <person name="Land M."/>
            <person name="Hauser L."/>
            <person name="Kyrpides N."/>
            <person name="Kim E."/>
            <person name="Stephens C."/>
            <person name="Richardson P."/>
        </authorList>
    </citation>
    <scope>NUCLEOTIDE SEQUENCE [LARGE SCALE GENOMIC DNA]</scope>
    <source>
        <strain evidence="5">K31</strain>
    </source>
</reference>
<gene>
    <name evidence="5" type="ordered locus">Caul_2917</name>
</gene>
<dbReference type="InterPro" id="IPR002878">
    <property type="entry name" value="ChsH2_C"/>
</dbReference>
<accession>B0SZX1</accession>